<protein>
    <submittedName>
        <fullName evidence="1">DUF3025 domain-containing protein</fullName>
    </submittedName>
</protein>
<reference evidence="1" key="1">
    <citation type="journal article" date="2020" name="mSystems">
        <title>Genome- and Community-Level Interaction Insights into Carbon Utilization and Element Cycling Functions of Hydrothermarchaeota in Hydrothermal Sediment.</title>
        <authorList>
            <person name="Zhou Z."/>
            <person name="Liu Y."/>
            <person name="Xu W."/>
            <person name="Pan J."/>
            <person name="Luo Z.H."/>
            <person name="Li M."/>
        </authorList>
    </citation>
    <scope>NUCLEOTIDE SEQUENCE [LARGE SCALE GENOMIC DNA]</scope>
    <source>
        <strain evidence="1">HyVt-505</strain>
    </source>
</reference>
<dbReference type="InterPro" id="IPR021390">
    <property type="entry name" value="DUF3025"/>
</dbReference>
<gene>
    <name evidence="1" type="ORF">ENJ65_02860</name>
</gene>
<accession>A0A832N545</accession>
<sequence>MRHCHLLPDWNPQFAAASPMYAPLRHLAKHFSGFDCWPDLPDYQQFLNEWPDTIKTLTGKPLKIVAQDGKPGCFEEHYAPRIFKTGELQTRTQNWHDFFQYLTWFMFPQTKAEINAIHLPYAQQRIEVTQQHGRRTPIENMLSLFDEGGAIIVSADHSLLQLIRDFKWKELFWQRRHELQKNLACITFGHAMYEKGLAPYIGMTANCILIETDQTFFLKNNAQQLQWLDEQLAALFKAGDVLSQPKDLQPLPILGMPGWDRDNDVEKYYDNTDYFRPGRKGNHQVVLVECR</sequence>
<name>A0A832N545_9GAMM</name>
<dbReference type="Proteomes" id="UP000885832">
    <property type="component" value="Unassembled WGS sequence"/>
</dbReference>
<organism evidence="1">
    <name type="scientific">Candidatus Tenderia electrophaga</name>
    <dbReference type="NCBI Taxonomy" id="1748243"/>
    <lineage>
        <taxon>Bacteria</taxon>
        <taxon>Pseudomonadati</taxon>
        <taxon>Pseudomonadota</taxon>
        <taxon>Gammaproteobacteria</taxon>
        <taxon>Candidatus Tenderiales</taxon>
        <taxon>Candidatus Tenderiaceae</taxon>
        <taxon>Candidatus Tenderia</taxon>
    </lineage>
</organism>
<proteinExistence type="predicted"/>
<dbReference type="EMBL" id="DRNF01000182">
    <property type="protein sequence ID" value="HHJ80555.1"/>
    <property type="molecule type" value="Genomic_DNA"/>
</dbReference>
<evidence type="ECO:0000313" key="1">
    <source>
        <dbReference type="EMBL" id="HHJ80555.1"/>
    </source>
</evidence>
<dbReference type="Pfam" id="PF11227">
    <property type="entry name" value="DUF3025"/>
    <property type="match status" value="1"/>
</dbReference>
<dbReference type="AlphaFoldDB" id="A0A832N545"/>
<comment type="caution">
    <text evidence="1">The sequence shown here is derived from an EMBL/GenBank/DDBJ whole genome shotgun (WGS) entry which is preliminary data.</text>
</comment>